<dbReference type="EMBL" id="CDHN01000001">
    <property type="protein sequence ID" value="CEJ82029.1"/>
    <property type="molecule type" value="Genomic_DNA"/>
</dbReference>
<evidence type="ECO:0000256" key="4">
    <source>
        <dbReference type="SAM" id="MobiDB-lite"/>
    </source>
</evidence>
<dbReference type="Proteomes" id="UP000039046">
    <property type="component" value="Unassembled WGS sequence"/>
</dbReference>
<comment type="subcellular location">
    <subcellularLocation>
        <location evidence="1">Nucleus</location>
    </subcellularLocation>
</comment>
<reference evidence="6 7" key="1">
    <citation type="journal article" date="2015" name="Genome Announc.">
        <title>Draft Genome Sequence and Gene Annotation of the Entomopathogenic Fungus Verticillium hemipterigenum.</title>
        <authorList>
            <person name="Horn F."/>
            <person name="Habel A."/>
            <person name="Scharf D.H."/>
            <person name="Dworschak J."/>
            <person name="Brakhage A.A."/>
            <person name="Guthke R."/>
            <person name="Hertweck C."/>
            <person name="Linde J."/>
        </authorList>
    </citation>
    <scope>NUCLEOTIDE SEQUENCE [LARGE SCALE GENOMIC DNA]</scope>
</reference>
<dbReference type="SUPFAM" id="SSF57701">
    <property type="entry name" value="Zn2/Cys6 DNA-binding domain"/>
    <property type="match status" value="1"/>
</dbReference>
<keyword evidence="7" id="KW-1185">Reference proteome</keyword>
<dbReference type="InterPro" id="IPR007219">
    <property type="entry name" value="XnlR_reg_dom"/>
</dbReference>
<dbReference type="GO" id="GO:0008270">
    <property type="term" value="F:zinc ion binding"/>
    <property type="evidence" value="ECO:0007669"/>
    <property type="project" value="InterPro"/>
</dbReference>
<dbReference type="PANTHER" id="PTHR31001:SF40">
    <property type="entry name" value="ZN(II)2CYS6 TRANSCRIPTION FACTOR (EUROFUNG)"/>
    <property type="match status" value="1"/>
</dbReference>
<keyword evidence="2" id="KW-0479">Metal-binding</keyword>
<feature type="domain" description="Zn(2)-C6 fungal-type" evidence="5">
    <location>
        <begin position="23"/>
        <end position="55"/>
    </location>
</feature>
<dbReference type="CDD" id="cd00067">
    <property type="entry name" value="GAL4"/>
    <property type="match status" value="1"/>
</dbReference>
<accession>A0A0A1T9J0</accession>
<dbReference type="GO" id="GO:0006351">
    <property type="term" value="P:DNA-templated transcription"/>
    <property type="evidence" value="ECO:0007669"/>
    <property type="project" value="InterPro"/>
</dbReference>
<feature type="region of interest" description="Disordered" evidence="4">
    <location>
        <begin position="55"/>
        <end position="116"/>
    </location>
</feature>
<dbReference type="PANTHER" id="PTHR31001">
    <property type="entry name" value="UNCHARACTERIZED TRANSCRIPTIONAL REGULATORY PROTEIN"/>
    <property type="match status" value="1"/>
</dbReference>
<evidence type="ECO:0000313" key="7">
    <source>
        <dbReference type="Proteomes" id="UP000039046"/>
    </source>
</evidence>
<dbReference type="InterPro" id="IPR001138">
    <property type="entry name" value="Zn2Cys6_DnaBD"/>
</dbReference>
<dbReference type="AlphaFoldDB" id="A0A0A1T9J0"/>
<dbReference type="PROSITE" id="PS50048">
    <property type="entry name" value="ZN2_CY6_FUNGAL_2"/>
    <property type="match status" value="1"/>
</dbReference>
<gene>
    <name evidence="6" type="ORF">VHEMI02121</name>
</gene>
<name>A0A0A1T9J0_9HYPO</name>
<protein>
    <recommendedName>
        <fullName evidence="5">Zn(2)-C6 fungal-type domain-containing protein</fullName>
    </recommendedName>
</protein>
<dbReference type="OrthoDB" id="4898680at2759"/>
<feature type="compositionally biased region" description="Polar residues" evidence="4">
    <location>
        <begin position="105"/>
        <end position="116"/>
    </location>
</feature>
<dbReference type="GO" id="GO:0000981">
    <property type="term" value="F:DNA-binding transcription factor activity, RNA polymerase II-specific"/>
    <property type="evidence" value="ECO:0007669"/>
    <property type="project" value="InterPro"/>
</dbReference>
<evidence type="ECO:0000259" key="5">
    <source>
        <dbReference type="PROSITE" id="PS50048"/>
    </source>
</evidence>
<dbReference type="GO" id="GO:0003677">
    <property type="term" value="F:DNA binding"/>
    <property type="evidence" value="ECO:0007669"/>
    <property type="project" value="InterPro"/>
</dbReference>
<evidence type="ECO:0000256" key="2">
    <source>
        <dbReference type="ARBA" id="ARBA00022723"/>
    </source>
</evidence>
<sequence length="692" mass="78217">MPALPLATPVSSPDQRPNGRMAACDPCRSRKVACDHRHPVCTRCLKRNQENDCKYSASVVRPSSQSRASAKRQNRSTPGSYSIYDTSIDSEAREEATRRVHRTSRGSTPSYSTPTVRTGRDQWYVLEESRNSLLLIGESNADVDDPELRNLPENSFQTMPAPLRDTCIRVLKCLPGRSNQLLVFHRAEDPVINWLSVITARTIDTLNELTQELGSEGDDGLDLIAQRLCTNTARPVRSDCPTASVWMDQFSGDNIRWESIALLWVYVEHMSDLYTCHLPHKLITWRPGKGSLETACAKLEQCIQITRHFTEGNDVLLNLYLQKSRANSLIEGDAAMSTWETYSTAVAMSTYLGLHKLPSDPSYRPTFCSELRRRLACQVFLSDKLGVSFTGTPPLLSHRYFTSPLPLDITDAELLTDDPSTLIQVHQRLDKHGWNPEGSLSTAAALRVRVQIAFLRDEIMEMALGTTPYVRIDCILDIRRRQEELFMTLPPCVSYSENDTLTNGVDFITIYIKTIIYLEHLQNLFLIDRLLLKNNYTEVGDLLLTSFTMVSVVLDFWMCKDLYINLIVQRNHQWLVLAYAGLASGILCQEILLPSFDGVHPKHSHISHSTIIQNLSILVAFLKGITNTADADLCAHCRISIQRVLDHHLNNQLNKKSPNVTNPAELNLGSVEQPDFQFEILDTFDWMRPDAQ</sequence>
<feature type="region of interest" description="Disordered" evidence="4">
    <location>
        <begin position="1"/>
        <end position="22"/>
    </location>
</feature>
<organism evidence="6 7">
    <name type="scientific">[Torrubiella] hemipterigena</name>
    <dbReference type="NCBI Taxonomy" id="1531966"/>
    <lineage>
        <taxon>Eukaryota</taxon>
        <taxon>Fungi</taxon>
        <taxon>Dikarya</taxon>
        <taxon>Ascomycota</taxon>
        <taxon>Pezizomycotina</taxon>
        <taxon>Sordariomycetes</taxon>
        <taxon>Hypocreomycetidae</taxon>
        <taxon>Hypocreales</taxon>
        <taxon>Clavicipitaceae</taxon>
        <taxon>Clavicipitaceae incertae sedis</taxon>
        <taxon>'Torrubiella' clade</taxon>
    </lineage>
</organism>
<dbReference type="SMART" id="SM00906">
    <property type="entry name" value="Fungal_trans"/>
    <property type="match status" value="1"/>
</dbReference>
<dbReference type="Pfam" id="PF00172">
    <property type="entry name" value="Zn_clus"/>
    <property type="match status" value="1"/>
</dbReference>
<keyword evidence="3" id="KW-0539">Nucleus</keyword>
<dbReference type="SMART" id="SM00066">
    <property type="entry name" value="GAL4"/>
    <property type="match status" value="1"/>
</dbReference>
<feature type="compositionally biased region" description="Polar residues" evidence="4">
    <location>
        <begin position="75"/>
        <end position="89"/>
    </location>
</feature>
<dbReference type="CDD" id="cd12148">
    <property type="entry name" value="fungal_TF_MHR"/>
    <property type="match status" value="1"/>
</dbReference>
<dbReference type="PROSITE" id="PS00463">
    <property type="entry name" value="ZN2_CY6_FUNGAL_1"/>
    <property type="match status" value="1"/>
</dbReference>
<evidence type="ECO:0000313" key="6">
    <source>
        <dbReference type="EMBL" id="CEJ82029.1"/>
    </source>
</evidence>
<dbReference type="InterPro" id="IPR050613">
    <property type="entry name" value="Sec_Metabolite_Reg"/>
</dbReference>
<proteinExistence type="predicted"/>
<evidence type="ECO:0000256" key="1">
    <source>
        <dbReference type="ARBA" id="ARBA00004123"/>
    </source>
</evidence>
<dbReference type="Gene3D" id="4.10.240.10">
    <property type="entry name" value="Zn(2)-C6 fungal-type DNA-binding domain"/>
    <property type="match status" value="1"/>
</dbReference>
<evidence type="ECO:0000256" key="3">
    <source>
        <dbReference type="ARBA" id="ARBA00023242"/>
    </source>
</evidence>
<dbReference type="GO" id="GO:0005634">
    <property type="term" value="C:nucleus"/>
    <property type="evidence" value="ECO:0007669"/>
    <property type="project" value="UniProtKB-SubCell"/>
</dbReference>
<dbReference type="Pfam" id="PF04082">
    <property type="entry name" value="Fungal_trans"/>
    <property type="match status" value="1"/>
</dbReference>
<dbReference type="HOGENOM" id="CLU_013296_1_1_1"/>
<dbReference type="InterPro" id="IPR036864">
    <property type="entry name" value="Zn2-C6_fun-type_DNA-bd_sf"/>
</dbReference>